<proteinExistence type="predicted"/>
<dbReference type="SUPFAM" id="SSF54001">
    <property type="entry name" value="Cysteine proteinases"/>
    <property type="match status" value="1"/>
</dbReference>
<feature type="transmembrane region" description="Helical" evidence="1">
    <location>
        <begin position="12"/>
        <end position="31"/>
    </location>
</feature>
<comment type="caution">
    <text evidence="2">The sequence shown here is derived from an EMBL/GenBank/DDBJ whole genome shotgun (WGS) entry which is preliminary data.</text>
</comment>
<evidence type="ECO:0000256" key="1">
    <source>
        <dbReference type="SAM" id="Phobius"/>
    </source>
</evidence>
<accession>A0A8S0Y6S6</accession>
<name>A0A8S0Y6S6_9GAMM</name>
<evidence type="ECO:0008006" key="4">
    <source>
        <dbReference type="Google" id="ProtNLM"/>
    </source>
</evidence>
<protein>
    <recommendedName>
        <fullName evidence="4">Transglutaminase-like domain-containing protein</fullName>
    </recommendedName>
</protein>
<dbReference type="EMBL" id="CADCXN010000089">
    <property type="protein sequence ID" value="CAA9892059.1"/>
    <property type="molecule type" value="Genomic_DNA"/>
</dbReference>
<keyword evidence="3" id="KW-1185">Reference proteome</keyword>
<gene>
    <name evidence="2" type="ORF">METHB2_580001</name>
</gene>
<evidence type="ECO:0000313" key="3">
    <source>
        <dbReference type="Proteomes" id="UP000494216"/>
    </source>
</evidence>
<dbReference type="InterPro" id="IPR038765">
    <property type="entry name" value="Papain-like_cys_pep_sf"/>
</dbReference>
<dbReference type="RefSeq" id="WP_174626861.1">
    <property type="nucleotide sequence ID" value="NZ_CADCXN010000089.1"/>
</dbReference>
<dbReference type="Proteomes" id="UP000494216">
    <property type="component" value="Unassembled WGS sequence"/>
</dbReference>
<evidence type="ECO:0000313" key="2">
    <source>
        <dbReference type="EMBL" id="CAA9892059.1"/>
    </source>
</evidence>
<keyword evidence="1" id="KW-1133">Transmembrane helix</keyword>
<keyword evidence="1" id="KW-0472">Membrane</keyword>
<dbReference type="Gene3D" id="3.10.620.30">
    <property type="match status" value="1"/>
</dbReference>
<feature type="transmembrane region" description="Helical" evidence="1">
    <location>
        <begin position="237"/>
        <end position="257"/>
    </location>
</feature>
<sequence length="268" mass="30609">MIMNARKLCFNLFLCSALILFIAGLLTYISYKKDMMLLKSIVHEHISIQNSPSLFESANHWVYQNQGFKKNTEFFLIPYLGPTPVQVLEKGGDCADKSRLLMALLEAAGIDSSLVMLYSVDGKPTHTIVEVRDDQLKAVADPVYDIVFPKPNNGFYGLQELRINPAILPHRLDDLVQLRGDTNKIAFYKREIENYQFATTLNWNKNALLRFIASSLEQMGIEANTVRRPHFLDDPKYFLSIVFFVSSLLLIIFAWLVRKQQNTTPLAT</sequence>
<keyword evidence="1" id="KW-0812">Transmembrane</keyword>
<dbReference type="AlphaFoldDB" id="A0A8S0Y6S6"/>
<reference evidence="2 3" key="1">
    <citation type="submission" date="2020-02" db="EMBL/GenBank/DDBJ databases">
        <authorList>
            <person name="Hogendoorn C."/>
        </authorList>
    </citation>
    <scope>NUCLEOTIDE SEQUENCE [LARGE SCALE GENOMIC DNA]</scope>
    <source>
        <strain evidence="2">METHB21</strain>
    </source>
</reference>
<organism evidence="2 3">
    <name type="scientific">Candidatus Methylobacter favarea</name>
    <dbReference type="NCBI Taxonomy" id="2707345"/>
    <lineage>
        <taxon>Bacteria</taxon>
        <taxon>Pseudomonadati</taxon>
        <taxon>Pseudomonadota</taxon>
        <taxon>Gammaproteobacteria</taxon>
        <taxon>Methylococcales</taxon>
        <taxon>Methylococcaceae</taxon>
        <taxon>Methylobacter</taxon>
    </lineage>
</organism>